<dbReference type="InterPro" id="IPR021356">
    <property type="entry name" value="Integr_conj_element_PFL4702"/>
</dbReference>
<sequence>MTLLSFFSQIGMNRLRCGITYLNILALAGISGAQAALPVVEGPKSSADKTFYGQISGYINDGVVLGGLILAAVALLTVANAIIATFAEVRDGRSTWAKFGMLVVVGIVLVVTVIWLVAKAATVLLG</sequence>
<keyword evidence="1" id="KW-0812">Transmembrane</keyword>
<reference evidence="2 3" key="1">
    <citation type="submission" date="2018-06" db="EMBL/GenBank/DDBJ databases">
        <authorList>
            <consortium name="Pathogen Informatics"/>
            <person name="Doyle S."/>
        </authorList>
    </citation>
    <scope>NUCLEOTIDE SEQUENCE [LARGE SCALE GENOMIC DNA]</scope>
    <source>
        <strain evidence="2 3">NCTC8580</strain>
    </source>
</reference>
<dbReference type="Proteomes" id="UP000255087">
    <property type="component" value="Unassembled WGS sequence"/>
</dbReference>
<feature type="transmembrane region" description="Helical" evidence="1">
    <location>
        <begin position="21"/>
        <end position="40"/>
    </location>
</feature>
<accession>A0A0T9M4G5</accession>
<dbReference type="AlphaFoldDB" id="A0A0T9M4G5"/>
<protein>
    <submittedName>
        <fullName evidence="2">Integrating conjugative element membrane protein, PFL_4702 family</fullName>
    </submittedName>
</protein>
<gene>
    <name evidence="2" type="ORF">NCTC8580_00510</name>
</gene>
<dbReference type="NCBIfam" id="TIGR03745">
    <property type="entry name" value="conj_TIGR03745"/>
    <property type="match status" value="1"/>
</dbReference>
<name>A0A0T9M4G5_YERPU</name>
<keyword evidence="1" id="KW-1133">Transmembrane helix</keyword>
<organism evidence="2 3">
    <name type="scientific">Yersinia pseudotuberculosis</name>
    <dbReference type="NCBI Taxonomy" id="633"/>
    <lineage>
        <taxon>Bacteria</taxon>
        <taxon>Pseudomonadati</taxon>
        <taxon>Pseudomonadota</taxon>
        <taxon>Gammaproteobacteria</taxon>
        <taxon>Enterobacterales</taxon>
        <taxon>Yersiniaceae</taxon>
        <taxon>Yersinia</taxon>
    </lineage>
</organism>
<feature type="transmembrane region" description="Helical" evidence="1">
    <location>
        <begin position="99"/>
        <end position="118"/>
    </location>
</feature>
<dbReference type="EMBL" id="UHJC01000001">
    <property type="protein sequence ID" value="SUP80455.1"/>
    <property type="molecule type" value="Genomic_DNA"/>
</dbReference>
<keyword evidence="1" id="KW-0472">Membrane</keyword>
<feature type="transmembrane region" description="Helical" evidence="1">
    <location>
        <begin position="63"/>
        <end position="87"/>
    </location>
</feature>
<evidence type="ECO:0000256" key="1">
    <source>
        <dbReference type="SAM" id="Phobius"/>
    </source>
</evidence>
<evidence type="ECO:0000313" key="2">
    <source>
        <dbReference type="EMBL" id="SUP80455.1"/>
    </source>
</evidence>
<proteinExistence type="predicted"/>
<evidence type="ECO:0000313" key="3">
    <source>
        <dbReference type="Proteomes" id="UP000255087"/>
    </source>
</evidence>
<dbReference type="Pfam" id="PF11190">
    <property type="entry name" value="DUF2976"/>
    <property type="match status" value="1"/>
</dbReference>